<feature type="compositionally biased region" description="Basic and acidic residues" evidence="1">
    <location>
        <begin position="127"/>
        <end position="152"/>
    </location>
</feature>
<reference evidence="3 4" key="1">
    <citation type="journal article" date="2021" name="bioRxiv">
        <title>Chromosome-scale and haplotype-resolved genome assembly of a tetraploid potato cultivar.</title>
        <authorList>
            <person name="Sun H."/>
            <person name="Jiao W.-B."/>
            <person name="Krause K."/>
            <person name="Campoy J.A."/>
            <person name="Goel M."/>
            <person name="Folz-Donahue K."/>
            <person name="Kukat C."/>
            <person name="Huettel B."/>
            <person name="Schneeberger K."/>
        </authorList>
    </citation>
    <scope>NUCLEOTIDE SEQUENCE [LARGE SCALE GENOMIC DNA]</scope>
    <source>
        <strain evidence="3">SolTubOtavaFocal</strain>
        <tissue evidence="3">Leaves</tissue>
    </source>
</reference>
<dbReference type="InterPro" id="IPR036875">
    <property type="entry name" value="Znf_CCHC_sf"/>
</dbReference>
<dbReference type="PANTHER" id="PTHR35046:SF21">
    <property type="entry name" value="RETROTRANSPOSON GAG DOMAIN-CONTAINING PROTEIN-RELATED"/>
    <property type="match status" value="1"/>
</dbReference>
<organism evidence="3 4">
    <name type="scientific">Solanum tuberosum</name>
    <name type="common">Potato</name>
    <dbReference type="NCBI Taxonomy" id="4113"/>
    <lineage>
        <taxon>Eukaryota</taxon>
        <taxon>Viridiplantae</taxon>
        <taxon>Streptophyta</taxon>
        <taxon>Embryophyta</taxon>
        <taxon>Tracheophyta</taxon>
        <taxon>Spermatophyta</taxon>
        <taxon>Magnoliopsida</taxon>
        <taxon>eudicotyledons</taxon>
        <taxon>Gunneridae</taxon>
        <taxon>Pentapetalae</taxon>
        <taxon>asterids</taxon>
        <taxon>lamiids</taxon>
        <taxon>Solanales</taxon>
        <taxon>Solanaceae</taxon>
        <taxon>Solanoideae</taxon>
        <taxon>Solaneae</taxon>
        <taxon>Solanum</taxon>
    </lineage>
</organism>
<feature type="domain" description="Retrotransposon gag" evidence="2">
    <location>
        <begin position="19"/>
        <end position="91"/>
    </location>
</feature>
<name>A0ABQ7TY33_SOLTU</name>
<evidence type="ECO:0000256" key="1">
    <source>
        <dbReference type="SAM" id="MobiDB-lite"/>
    </source>
</evidence>
<feature type="region of interest" description="Disordered" evidence="1">
    <location>
        <begin position="105"/>
        <end position="166"/>
    </location>
</feature>
<protein>
    <recommendedName>
        <fullName evidence="2">Retrotransposon gag domain-containing protein</fullName>
    </recommendedName>
</protein>
<proteinExistence type="predicted"/>
<dbReference type="InterPro" id="IPR005162">
    <property type="entry name" value="Retrotrans_gag_dom"/>
</dbReference>
<dbReference type="SUPFAM" id="SSF57756">
    <property type="entry name" value="Retrovirus zinc finger-like domains"/>
    <property type="match status" value="1"/>
</dbReference>
<dbReference type="Proteomes" id="UP000826656">
    <property type="component" value="Unassembled WGS sequence"/>
</dbReference>
<feature type="compositionally biased region" description="Polar residues" evidence="1">
    <location>
        <begin position="154"/>
        <end position="166"/>
    </location>
</feature>
<evidence type="ECO:0000313" key="3">
    <source>
        <dbReference type="EMBL" id="KAH0739614.1"/>
    </source>
</evidence>
<dbReference type="EMBL" id="JAIVGD010000028">
    <property type="protein sequence ID" value="KAH0739614.1"/>
    <property type="molecule type" value="Genomic_DNA"/>
</dbReference>
<evidence type="ECO:0000313" key="4">
    <source>
        <dbReference type="Proteomes" id="UP000826656"/>
    </source>
</evidence>
<dbReference type="PANTHER" id="PTHR35046">
    <property type="entry name" value="ZINC KNUCKLE (CCHC-TYPE) FAMILY PROTEIN"/>
    <property type="match status" value="1"/>
</dbReference>
<comment type="caution">
    <text evidence="3">The sequence shown here is derived from an EMBL/GenBank/DDBJ whole genome shotgun (WGS) entry which is preliminary data.</text>
</comment>
<accession>A0ABQ7TY33</accession>
<gene>
    <name evidence="3" type="ORF">KY290_038319</name>
</gene>
<keyword evidence="4" id="KW-1185">Reference proteome</keyword>
<sequence length="231" mass="26568">MGQEIETCTLIGRGKDKIDNGELLVSTWGEMKRVTRKCFVPSHFKRDLQKRLQTLKQGSMFVDDYFKAMDMAMIQANCNEDEEATMERFLNDELVELAVKVEKQNKRKQQASSWKNRSTTTTRKSWPTHEEKSMPKSQDDKGKGKWEAKDGGKTFNTKISTPATPSNAIQCQKCQGSGHKAFECPNRRVVLINDNGEYESEKGEGKKKKRVLGVRMREMWLLIMTDNFWGS</sequence>
<evidence type="ECO:0000259" key="2">
    <source>
        <dbReference type="Pfam" id="PF03732"/>
    </source>
</evidence>
<dbReference type="Pfam" id="PF03732">
    <property type="entry name" value="Retrotrans_gag"/>
    <property type="match status" value="1"/>
</dbReference>
<feature type="compositionally biased region" description="Polar residues" evidence="1">
    <location>
        <begin position="110"/>
        <end position="125"/>
    </location>
</feature>